<dbReference type="Proteomes" id="UP001566476">
    <property type="component" value="Unassembled WGS sequence"/>
</dbReference>
<organism evidence="3 4">
    <name type="scientific">Kineococcus mangrovi</name>
    <dbReference type="NCBI Taxonomy" id="1660183"/>
    <lineage>
        <taxon>Bacteria</taxon>
        <taxon>Bacillati</taxon>
        <taxon>Actinomycetota</taxon>
        <taxon>Actinomycetes</taxon>
        <taxon>Kineosporiales</taxon>
        <taxon>Kineosporiaceae</taxon>
        <taxon>Kineococcus</taxon>
    </lineage>
</organism>
<feature type="transmembrane region" description="Helical" evidence="1">
    <location>
        <begin position="12"/>
        <end position="36"/>
    </location>
</feature>
<dbReference type="RefSeq" id="WP_370720069.1">
    <property type="nucleotide sequence ID" value="NZ_JBGGTQ010000008.1"/>
</dbReference>
<reference evidence="3 4" key="1">
    <citation type="submission" date="2024-07" db="EMBL/GenBank/DDBJ databases">
        <authorList>
            <person name="Thanompreechachai J."/>
            <person name="Duangmal K."/>
        </authorList>
    </citation>
    <scope>NUCLEOTIDE SEQUENCE [LARGE SCALE GENOMIC DNA]</scope>
    <source>
        <strain evidence="3 4">TBRC 1896</strain>
    </source>
</reference>
<sequence length="353" mass="36267">MGGDETGSALRASQVFIVLCAPALLLLALVVVLLVPDVLRPGTAPGVLAAGFAAPPVALLAVVRHRRTGRPQGWWSVWATALLAVLALCVADPVFRQATVSGLVVGPLYVAMFCGKRSTVLHLALTAVVAGVLVAVLPGEPLVRAVRVIGVEVVLVLTVAGLAVLRARLDAAVTRAVAARDRADLNAARDPLTGLLNRRGLRCELSGVEDRPVGAVLLDIDHFKRVNDAFGHGAGDDVLVRVAAVLAATVRPGDLVCRIGGEEFFVLAPAGGIEEVAALAERLRAAVAADVGVPPVTVSAGAAVRFPDGTAGDVVDELYARTDRLLYRAKHEGRDRVCAEPGAGAGAAVPSAG</sequence>
<dbReference type="PANTHER" id="PTHR45138">
    <property type="entry name" value="REGULATORY COMPONENTS OF SENSORY TRANSDUCTION SYSTEM"/>
    <property type="match status" value="1"/>
</dbReference>
<proteinExistence type="predicted"/>
<dbReference type="PANTHER" id="PTHR45138:SF9">
    <property type="entry name" value="DIGUANYLATE CYCLASE DGCM-RELATED"/>
    <property type="match status" value="1"/>
</dbReference>
<evidence type="ECO:0000259" key="2">
    <source>
        <dbReference type="PROSITE" id="PS50887"/>
    </source>
</evidence>
<feature type="transmembrane region" description="Helical" evidence="1">
    <location>
        <begin position="97"/>
        <end position="114"/>
    </location>
</feature>
<dbReference type="PROSITE" id="PS50887">
    <property type="entry name" value="GGDEF"/>
    <property type="match status" value="1"/>
</dbReference>
<feature type="transmembrane region" description="Helical" evidence="1">
    <location>
        <begin position="121"/>
        <end position="139"/>
    </location>
</feature>
<keyword evidence="3" id="KW-0548">Nucleotidyltransferase</keyword>
<keyword evidence="1" id="KW-1133">Transmembrane helix</keyword>
<feature type="transmembrane region" description="Helical" evidence="1">
    <location>
        <begin position="145"/>
        <end position="165"/>
    </location>
</feature>
<feature type="transmembrane region" description="Helical" evidence="1">
    <location>
        <begin position="42"/>
        <end position="62"/>
    </location>
</feature>
<dbReference type="InterPro" id="IPR029787">
    <property type="entry name" value="Nucleotide_cyclase"/>
</dbReference>
<dbReference type="Gene3D" id="3.30.70.270">
    <property type="match status" value="1"/>
</dbReference>
<feature type="transmembrane region" description="Helical" evidence="1">
    <location>
        <begin position="74"/>
        <end position="91"/>
    </location>
</feature>
<protein>
    <submittedName>
        <fullName evidence="3">GGDEF domain-containing protein</fullName>
        <ecNumber evidence="3">2.7.7.65</ecNumber>
    </submittedName>
</protein>
<feature type="domain" description="GGDEF" evidence="2">
    <location>
        <begin position="211"/>
        <end position="342"/>
    </location>
</feature>
<dbReference type="NCBIfam" id="TIGR00254">
    <property type="entry name" value="GGDEF"/>
    <property type="match status" value="1"/>
</dbReference>
<evidence type="ECO:0000256" key="1">
    <source>
        <dbReference type="SAM" id="Phobius"/>
    </source>
</evidence>
<dbReference type="GO" id="GO:0052621">
    <property type="term" value="F:diguanylate cyclase activity"/>
    <property type="evidence" value="ECO:0007669"/>
    <property type="project" value="UniProtKB-EC"/>
</dbReference>
<accession>A0ABV4I5N0</accession>
<keyword evidence="1" id="KW-0472">Membrane</keyword>
<evidence type="ECO:0000313" key="4">
    <source>
        <dbReference type="Proteomes" id="UP001566476"/>
    </source>
</evidence>
<dbReference type="EMBL" id="JBGGTQ010000008">
    <property type="protein sequence ID" value="MEZ0493830.1"/>
    <property type="molecule type" value="Genomic_DNA"/>
</dbReference>
<keyword evidence="4" id="KW-1185">Reference proteome</keyword>
<dbReference type="EC" id="2.7.7.65" evidence="3"/>
<dbReference type="InterPro" id="IPR050469">
    <property type="entry name" value="Diguanylate_Cyclase"/>
</dbReference>
<dbReference type="InterPro" id="IPR000160">
    <property type="entry name" value="GGDEF_dom"/>
</dbReference>
<dbReference type="Pfam" id="PF00990">
    <property type="entry name" value="GGDEF"/>
    <property type="match status" value="1"/>
</dbReference>
<evidence type="ECO:0000313" key="3">
    <source>
        <dbReference type="EMBL" id="MEZ0493830.1"/>
    </source>
</evidence>
<dbReference type="InterPro" id="IPR043128">
    <property type="entry name" value="Rev_trsase/Diguanyl_cyclase"/>
</dbReference>
<comment type="caution">
    <text evidence="3">The sequence shown here is derived from an EMBL/GenBank/DDBJ whole genome shotgun (WGS) entry which is preliminary data.</text>
</comment>
<name>A0ABV4I5N0_9ACTN</name>
<dbReference type="SMART" id="SM00267">
    <property type="entry name" value="GGDEF"/>
    <property type="match status" value="1"/>
</dbReference>
<gene>
    <name evidence="3" type="ORF">AB2L28_16450</name>
</gene>
<dbReference type="SUPFAM" id="SSF55073">
    <property type="entry name" value="Nucleotide cyclase"/>
    <property type="match status" value="1"/>
</dbReference>
<dbReference type="CDD" id="cd01949">
    <property type="entry name" value="GGDEF"/>
    <property type="match status" value="1"/>
</dbReference>
<keyword evidence="1" id="KW-0812">Transmembrane</keyword>
<keyword evidence="3" id="KW-0808">Transferase</keyword>